<feature type="non-terminal residue" evidence="2">
    <location>
        <position position="65"/>
    </location>
</feature>
<feature type="compositionally biased region" description="Low complexity" evidence="1">
    <location>
        <begin position="21"/>
        <end position="51"/>
    </location>
</feature>
<feature type="region of interest" description="Disordered" evidence="1">
    <location>
        <begin position="16"/>
        <end position="65"/>
    </location>
</feature>
<dbReference type="AlphaFoldDB" id="A0A392V3V4"/>
<comment type="caution">
    <text evidence="2">The sequence shown here is derived from an EMBL/GenBank/DDBJ whole genome shotgun (WGS) entry which is preliminary data.</text>
</comment>
<keyword evidence="3" id="KW-1185">Reference proteome</keyword>
<feature type="non-terminal residue" evidence="2">
    <location>
        <position position="1"/>
    </location>
</feature>
<protein>
    <submittedName>
        <fullName evidence="2">Uncharacterized protein</fullName>
    </submittedName>
</protein>
<evidence type="ECO:0000313" key="2">
    <source>
        <dbReference type="EMBL" id="MCI81110.1"/>
    </source>
</evidence>
<dbReference type="Proteomes" id="UP000265520">
    <property type="component" value="Unassembled WGS sequence"/>
</dbReference>
<name>A0A392V3V4_9FABA</name>
<reference evidence="2 3" key="1">
    <citation type="journal article" date="2018" name="Front. Plant Sci.">
        <title>Red Clover (Trifolium pratense) and Zigzag Clover (T. medium) - A Picture of Genomic Similarities and Differences.</title>
        <authorList>
            <person name="Dluhosova J."/>
            <person name="Istvanek J."/>
            <person name="Nedelnik J."/>
            <person name="Repkova J."/>
        </authorList>
    </citation>
    <scope>NUCLEOTIDE SEQUENCE [LARGE SCALE GENOMIC DNA]</scope>
    <source>
        <strain evidence="3">cv. 10/8</strain>
        <tissue evidence="2">Leaf</tissue>
    </source>
</reference>
<sequence length="65" mass="6984">SLLMIQWEERQLAQSYRLDEAPSTSQAAPSTSQGAPSTSQAAPSTSHAASPDSEESEYSLQPNFQ</sequence>
<dbReference type="EMBL" id="LXQA011011034">
    <property type="protein sequence ID" value="MCI81110.1"/>
    <property type="molecule type" value="Genomic_DNA"/>
</dbReference>
<accession>A0A392V3V4</accession>
<evidence type="ECO:0000256" key="1">
    <source>
        <dbReference type="SAM" id="MobiDB-lite"/>
    </source>
</evidence>
<evidence type="ECO:0000313" key="3">
    <source>
        <dbReference type="Proteomes" id="UP000265520"/>
    </source>
</evidence>
<proteinExistence type="predicted"/>
<organism evidence="2 3">
    <name type="scientific">Trifolium medium</name>
    <dbReference type="NCBI Taxonomy" id="97028"/>
    <lineage>
        <taxon>Eukaryota</taxon>
        <taxon>Viridiplantae</taxon>
        <taxon>Streptophyta</taxon>
        <taxon>Embryophyta</taxon>
        <taxon>Tracheophyta</taxon>
        <taxon>Spermatophyta</taxon>
        <taxon>Magnoliopsida</taxon>
        <taxon>eudicotyledons</taxon>
        <taxon>Gunneridae</taxon>
        <taxon>Pentapetalae</taxon>
        <taxon>rosids</taxon>
        <taxon>fabids</taxon>
        <taxon>Fabales</taxon>
        <taxon>Fabaceae</taxon>
        <taxon>Papilionoideae</taxon>
        <taxon>50 kb inversion clade</taxon>
        <taxon>NPAAA clade</taxon>
        <taxon>Hologalegina</taxon>
        <taxon>IRL clade</taxon>
        <taxon>Trifolieae</taxon>
        <taxon>Trifolium</taxon>
    </lineage>
</organism>